<name>A0A815SE42_9BILA</name>
<feature type="non-terminal residue" evidence="1">
    <location>
        <position position="1"/>
    </location>
</feature>
<evidence type="ECO:0000313" key="2">
    <source>
        <dbReference type="Proteomes" id="UP000663882"/>
    </source>
</evidence>
<accession>A0A815SE42</accession>
<dbReference type="OrthoDB" id="10059486at2759"/>
<dbReference type="EMBL" id="CAJNOO010009115">
    <property type="protein sequence ID" value="CAF1489370.1"/>
    <property type="molecule type" value="Genomic_DNA"/>
</dbReference>
<gene>
    <name evidence="1" type="ORF">RFH988_LOCUS38336</name>
</gene>
<reference evidence="1" key="1">
    <citation type="submission" date="2021-02" db="EMBL/GenBank/DDBJ databases">
        <authorList>
            <person name="Nowell W R."/>
        </authorList>
    </citation>
    <scope>NUCLEOTIDE SEQUENCE</scope>
</reference>
<evidence type="ECO:0000313" key="1">
    <source>
        <dbReference type="EMBL" id="CAF1489370.1"/>
    </source>
</evidence>
<sequence>MTCVPYNDRRVPCFGGIPDPASIYPEVAALRNTYESDYVHDDRASRNRYAQAYIDIAHAHPNILPLEEQRSTEPKNLSEFSQKKLECNGRACYKCGKCRDWRFYGPSELWHKIRDWENWTTDDWLVYKSDRWGRGWHRRFDATCSSNLGYGAHRFTEREGVTDGEAT</sequence>
<proteinExistence type="predicted"/>
<dbReference type="AlphaFoldDB" id="A0A815SE42"/>
<dbReference type="Proteomes" id="UP000663882">
    <property type="component" value="Unassembled WGS sequence"/>
</dbReference>
<comment type="caution">
    <text evidence="1">The sequence shown here is derived from an EMBL/GenBank/DDBJ whole genome shotgun (WGS) entry which is preliminary data.</text>
</comment>
<organism evidence="1 2">
    <name type="scientific">Rotaria sordida</name>
    <dbReference type="NCBI Taxonomy" id="392033"/>
    <lineage>
        <taxon>Eukaryota</taxon>
        <taxon>Metazoa</taxon>
        <taxon>Spiralia</taxon>
        <taxon>Gnathifera</taxon>
        <taxon>Rotifera</taxon>
        <taxon>Eurotatoria</taxon>
        <taxon>Bdelloidea</taxon>
        <taxon>Philodinida</taxon>
        <taxon>Philodinidae</taxon>
        <taxon>Rotaria</taxon>
    </lineage>
</organism>
<protein>
    <submittedName>
        <fullName evidence="1">Uncharacterized protein</fullName>
    </submittedName>
</protein>